<dbReference type="InParanoid" id="C3YUR0"/>
<evidence type="ECO:0000256" key="3">
    <source>
        <dbReference type="ARBA" id="ARBA00038853"/>
    </source>
</evidence>
<evidence type="ECO:0000256" key="6">
    <source>
        <dbReference type="ARBA" id="ARBA00042926"/>
    </source>
</evidence>
<sequence>MAPTRWGFVSAGRISNEFKIALDTLPQDEHQVKIDFESINAVYIGSIHTQHAPVTTMMLQAGKPVLCEKPMSVNSREARQMIGLAKEKNLFFMEAVWSRFFPVYLKAREIMDAGGIGEVKLVTACFGFPKSDEPRMKERSQAGGSLMDLGVYPVQFANFVFKGEEPEDITVSGNLTDGEVDETVSIILKYSGNRMATLVCCMTSQLANEAYVYGTKGTLKIPSFWSPQERIAPDSTHNPQELIAPDGTHKFPLPPPGKPINYFNATGMRFEAMEVRRCLQEGLTESPLMTHAMSLQIAGILDQARKVVGVVYDQDKE</sequence>
<keyword evidence="2" id="KW-0560">Oxidoreductase</keyword>
<gene>
    <name evidence="13" type="ORF">BRAFLDRAFT_58119</name>
</gene>
<dbReference type="EC" id="1.1.1.179" evidence="4"/>
<dbReference type="SUPFAM" id="SSF51735">
    <property type="entry name" value="NAD(P)-binding Rossmann-fold domains"/>
    <property type="match status" value="1"/>
</dbReference>
<evidence type="ECO:0000256" key="10">
    <source>
        <dbReference type="ARBA" id="ARBA00049233"/>
    </source>
</evidence>
<name>C3YUR0_BRAFL</name>
<evidence type="ECO:0000259" key="11">
    <source>
        <dbReference type="Pfam" id="PF01408"/>
    </source>
</evidence>
<evidence type="ECO:0000256" key="7">
    <source>
        <dbReference type="ARBA" id="ARBA00042988"/>
    </source>
</evidence>
<dbReference type="InterPro" id="IPR050984">
    <property type="entry name" value="Gfo/Idh/MocA_domain"/>
</dbReference>
<evidence type="ECO:0000256" key="5">
    <source>
        <dbReference type="ARBA" id="ARBA00040603"/>
    </source>
</evidence>
<proteinExistence type="inferred from homology"/>
<comment type="similarity">
    <text evidence="1">Belongs to the Gfo/Idh/MocA family.</text>
</comment>
<dbReference type="SUPFAM" id="SSF55347">
    <property type="entry name" value="Glyceraldehyde-3-phosphate dehydrogenase-like, C-terminal domain"/>
    <property type="match status" value="1"/>
</dbReference>
<evidence type="ECO:0000256" key="2">
    <source>
        <dbReference type="ARBA" id="ARBA00023002"/>
    </source>
</evidence>
<dbReference type="InterPro" id="IPR055170">
    <property type="entry name" value="GFO_IDH_MocA-like_dom"/>
</dbReference>
<dbReference type="Gene3D" id="3.30.360.10">
    <property type="entry name" value="Dihydrodipicolinate Reductase, domain 2"/>
    <property type="match status" value="1"/>
</dbReference>
<dbReference type="InterPro" id="IPR000683">
    <property type="entry name" value="Gfo/Idh/MocA-like_OxRdtase_N"/>
</dbReference>
<accession>C3YUR0</accession>
<evidence type="ECO:0000256" key="1">
    <source>
        <dbReference type="ARBA" id="ARBA00010928"/>
    </source>
</evidence>
<dbReference type="PANTHER" id="PTHR22604:SF105">
    <property type="entry name" value="TRANS-1,2-DIHYDROBENZENE-1,2-DIOL DEHYDROGENASE"/>
    <property type="match status" value="1"/>
</dbReference>
<evidence type="ECO:0000256" key="8">
    <source>
        <dbReference type="ARBA" id="ARBA00043025"/>
    </source>
</evidence>
<dbReference type="eggNOG" id="KOG2741">
    <property type="taxonomic scope" value="Eukaryota"/>
</dbReference>
<dbReference type="AlphaFoldDB" id="C3YUR0"/>
<comment type="catalytic activity">
    <reaction evidence="9">
        <text>(1R,2R)-1,2-dihydrobenzene-1,2-diol + NADP(+) = catechol + NADPH + H(+)</text>
        <dbReference type="Rhea" id="RHEA:16729"/>
        <dbReference type="ChEBI" id="CHEBI:10702"/>
        <dbReference type="ChEBI" id="CHEBI:15378"/>
        <dbReference type="ChEBI" id="CHEBI:18135"/>
        <dbReference type="ChEBI" id="CHEBI:57783"/>
        <dbReference type="ChEBI" id="CHEBI:58349"/>
        <dbReference type="EC" id="1.3.1.20"/>
    </reaction>
</comment>
<dbReference type="GO" id="GO:0047115">
    <property type="term" value="F:trans-1,2-dihydrobenzene-1,2-diol dehydrogenase activity"/>
    <property type="evidence" value="ECO:0007669"/>
    <property type="project" value="UniProtKB-EC"/>
</dbReference>
<protein>
    <recommendedName>
        <fullName evidence="5">Trans-1,2-dihydrobenzene-1,2-diol dehydrogenase</fullName>
        <ecNumber evidence="4">1.1.1.179</ecNumber>
        <ecNumber evidence="3">1.3.1.20</ecNumber>
    </recommendedName>
    <alternativeName>
        <fullName evidence="8">D-xylose 1-dehydrogenase</fullName>
    </alternativeName>
    <alternativeName>
        <fullName evidence="7">D-xylose-NADP dehydrogenase</fullName>
    </alternativeName>
    <alternativeName>
        <fullName evidence="6">Dimeric dihydrodiol dehydrogenase</fullName>
    </alternativeName>
</protein>
<dbReference type="Pfam" id="PF22725">
    <property type="entry name" value="GFO_IDH_MocA_C3"/>
    <property type="match status" value="1"/>
</dbReference>
<dbReference type="Pfam" id="PF01408">
    <property type="entry name" value="GFO_IDH_MocA"/>
    <property type="match status" value="1"/>
</dbReference>
<evidence type="ECO:0000256" key="4">
    <source>
        <dbReference type="ARBA" id="ARBA00038984"/>
    </source>
</evidence>
<dbReference type="InterPro" id="IPR036291">
    <property type="entry name" value="NAD(P)-bd_dom_sf"/>
</dbReference>
<feature type="domain" description="GFO/IDH/MocA-like oxidoreductase" evidence="12">
    <location>
        <begin position="104"/>
        <end position="219"/>
    </location>
</feature>
<comment type="catalytic activity">
    <reaction evidence="10">
        <text>D-xylose + NADP(+) = D-xylono-1,5-lactone + NADPH + H(+)</text>
        <dbReference type="Rhea" id="RHEA:22000"/>
        <dbReference type="ChEBI" id="CHEBI:15378"/>
        <dbReference type="ChEBI" id="CHEBI:15867"/>
        <dbReference type="ChEBI" id="CHEBI:53455"/>
        <dbReference type="ChEBI" id="CHEBI:57783"/>
        <dbReference type="ChEBI" id="CHEBI:58349"/>
        <dbReference type="EC" id="1.1.1.179"/>
    </reaction>
</comment>
<reference evidence="13" key="1">
    <citation type="journal article" date="2008" name="Nature">
        <title>The amphioxus genome and the evolution of the chordate karyotype.</title>
        <authorList>
            <consortium name="US DOE Joint Genome Institute (JGI-PGF)"/>
            <person name="Putnam N.H."/>
            <person name="Butts T."/>
            <person name="Ferrier D.E.K."/>
            <person name="Furlong R.F."/>
            <person name="Hellsten U."/>
            <person name="Kawashima T."/>
            <person name="Robinson-Rechavi M."/>
            <person name="Shoguchi E."/>
            <person name="Terry A."/>
            <person name="Yu J.-K."/>
            <person name="Benito-Gutierrez E.L."/>
            <person name="Dubchak I."/>
            <person name="Garcia-Fernandez J."/>
            <person name="Gibson-Brown J.J."/>
            <person name="Grigoriev I.V."/>
            <person name="Horton A.C."/>
            <person name="de Jong P.J."/>
            <person name="Jurka J."/>
            <person name="Kapitonov V.V."/>
            <person name="Kohara Y."/>
            <person name="Kuroki Y."/>
            <person name="Lindquist E."/>
            <person name="Lucas S."/>
            <person name="Osoegawa K."/>
            <person name="Pennacchio L.A."/>
            <person name="Salamov A.A."/>
            <person name="Satou Y."/>
            <person name="Sauka-Spengler T."/>
            <person name="Schmutz J."/>
            <person name="Shin-I T."/>
            <person name="Toyoda A."/>
            <person name="Bronner-Fraser M."/>
            <person name="Fujiyama A."/>
            <person name="Holland L.Z."/>
            <person name="Holland P.W.H."/>
            <person name="Satoh N."/>
            <person name="Rokhsar D.S."/>
        </authorList>
    </citation>
    <scope>NUCLEOTIDE SEQUENCE [LARGE SCALE GENOMIC DNA]</scope>
    <source>
        <strain evidence="13">S238N-H82</strain>
        <tissue evidence="13">Testes</tissue>
    </source>
</reference>
<evidence type="ECO:0000259" key="12">
    <source>
        <dbReference type="Pfam" id="PF22725"/>
    </source>
</evidence>
<dbReference type="EMBL" id="GG666554">
    <property type="protein sequence ID" value="EEN55961.1"/>
    <property type="molecule type" value="Genomic_DNA"/>
</dbReference>
<dbReference type="GO" id="GO:0047837">
    <property type="term" value="F:D-xylose 1-dehydrogenase (NADP+) activity"/>
    <property type="evidence" value="ECO:0007669"/>
    <property type="project" value="UniProtKB-EC"/>
</dbReference>
<dbReference type="GO" id="GO:0000166">
    <property type="term" value="F:nucleotide binding"/>
    <property type="evidence" value="ECO:0007669"/>
    <property type="project" value="InterPro"/>
</dbReference>
<evidence type="ECO:0000313" key="13">
    <source>
        <dbReference type="EMBL" id="EEN55961.1"/>
    </source>
</evidence>
<dbReference type="PANTHER" id="PTHR22604">
    <property type="entry name" value="OXIDOREDUCTASES"/>
    <property type="match status" value="1"/>
</dbReference>
<evidence type="ECO:0000256" key="9">
    <source>
        <dbReference type="ARBA" id="ARBA00047423"/>
    </source>
</evidence>
<dbReference type="Gene3D" id="3.40.50.720">
    <property type="entry name" value="NAD(P)-binding Rossmann-like Domain"/>
    <property type="match status" value="1"/>
</dbReference>
<dbReference type="STRING" id="7739.C3YUR0"/>
<feature type="domain" description="Gfo/Idh/MocA-like oxidoreductase N-terminal" evidence="11">
    <location>
        <begin position="30"/>
        <end position="93"/>
    </location>
</feature>
<dbReference type="EC" id="1.3.1.20" evidence="3"/>
<organism>
    <name type="scientific">Branchiostoma floridae</name>
    <name type="common">Florida lancelet</name>
    <name type="synonym">Amphioxus</name>
    <dbReference type="NCBI Taxonomy" id="7739"/>
    <lineage>
        <taxon>Eukaryota</taxon>
        <taxon>Metazoa</taxon>
        <taxon>Chordata</taxon>
        <taxon>Cephalochordata</taxon>
        <taxon>Leptocardii</taxon>
        <taxon>Amphioxiformes</taxon>
        <taxon>Branchiostomatidae</taxon>
        <taxon>Branchiostoma</taxon>
    </lineage>
</organism>